<protein>
    <submittedName>
        <fullName evidence="1">Uncharacterized protein</fullName>
    </submittedName>
</protein>
<keyword evidence="2" id="KW-1185">Reference proteome</keyword>
<organism evidence="1 2">
    <name type="scientific">Favolaschia claudopus</name>
    <dbReference type="NCBI Taxonomy" id="2862362"/>
    <lineage>
        <taxon>Eukaryota</taxon>
        <taxon>Fungi</taxon>
        <taxon>Dikarya</taxon>
        <taxon>Basidiomycota</taxon>
        <taxon>Agaricomycotina</taxon>
        <taxon>Agaricomycetes</taxon>
        <taxon>Agaricomycetidae</taxon>
        <taxon>Agaricales</taxon>
        <taxon>Marasmiineae</taxon>
        <taxon>Mycenaceae</taxon>
        <taxon>Favolaschia</taxon>
    </lineage>
</organism>
<dbReference type="AlphaFoldDB" id="A0AAW0BTB8"/>
<dbReference type="EMBL" id="JAWWNJ010000026">
    <property type="protein sequence ID" value="KAK7030012.1"/>
    <property type="molecule type" value="Genomic_DNA"/>
</dbReference>
<comment type="caution">
    <text evidence="1">The sequence shown here is derived from an EMBL/GenBank/DDBJ whole genome shotgun (WGS) entry which is preliminary data.</text>
</comment>
<evidence type="ECO:0000313" key="1">
    <source>
        <dbReference type="EMBL" id="KAK7030012.1"/>
    </source>
</evidence>
<proteinExistence type="predicted"/>
<accession>A0AAW0BTB8</accession>
<sequence length="219" mass="24556">MATHREVHSPRDRRRSLPRLGSFLAVILDLSSLKLRQFPNLSTSPPDLSPCPPLRFPPLNTNFTFALRYFSPSASSTSFSCAPPHPSPSSQLSFTYAAGPQLFVSRPYVKTSMSRLAPRRTRSHSFPISQQRGAAGLSAARHAVRSVKDLLLHPLPLRRPPPLRKLILSLLVYPRHRIRLIFHDHHLHHACICTLGNDETNLPLPSLPTSNVNPRLIDQ</sequence>
<name>A0AAW0BTB8_9AGAR</name>
<evidence type="ECO:0000313" key="2">
    <source>
        <dbReference type="Proteomes" id="UP001362999"/>
    </source>
</evidence>
<dbReference type="Proteomes" id="UP001362999">
    <property type="component" value="Unassembled WGS sequence"/>
</dbReference>
<gene>
    <name evidence="1" type="ORF">R3P38DRAFT_3188949</name>
</gene>
<reference evidence="1 2" key="1">
    <citation type="journal article" date="2024" name="J Genomics">
        <title>Draft genome sequencing and assembly of Favolaschia claudopus CIRM-BRFM 2984 isolated from oak limbs.</title>
        <authorList>
            <person name="Navarro D."/>
            <person name="Drula E."/>
            <person name="Chaduli D."/>
            <person name="Cazenave R."/>
            <person name="Ahrendt S."/>
            <person name="Wang J."/>
            <person name="Lipzen A."/>
            <person name="Daum C."/>
            <person name="Barry K."/>
            <person name="Grigoriev I.V."/>
            <person name="Favel A."/>
            <person name="Rosso M.N."/>
            <person name="Martin F."/>
        </authorList>
    </citation>
    <scope>NUCLEOTIDE SEQUENCE [LARGE SCALE GENOMIC DNA]</scope>
    <source>
        <strain evidence="1 2">CIRM-BRFM 2984</strain>
    </source>
</reference>